<keyword evidence="3" id="KW-0813">Transport</keyword>
<sequence>MKLEYIILILLASGFYYTNIKEYRKEREKNRYIENNLKESNKIITKSGIIGYVTNIDKNVITIITGEGAKTSYITIEKSYIEDILD</sequence>
<evidence type="ECO:0000313" key="10">
    <source>
        <dbReference type="EMBL" id="MFO3667009.1"/>
    </source>
</evidence>
<dbReference type="RefSeq" id="WP_106460219.1">
    <property type="nucleotide sequence ID" value="NZ_JBGMEF010000018.1"/>
</dbReference>
<comment type="caution">
    <text evidence="10">The sequence shown here is derived from an EMBL/GenBank/DDBJ whole genome shotgun (WGS) entry which is preliminary data.</text>
</comment>
<evidence type="ECO:0000256" key="5">
    <source>
        <dbReference type="ARBA" id="ARBA00022692"/>
    </source>
</evidence>
<accession>A0ABW9MDL2</accession>
<dbReference type="Pfam" id="PF02699">
    <property type="entry name" value="YajC"/>
    <property type="match status" value="1"/>
</dbReference>
<gene>
    <name evidence="10" type="primary">yajC</name>
    <name evidence="10" type="ORF">ACCQ42_04420</name>
</gene>
<comment type="subcellular location">
    <subcellularLocation>
        <location evidence="1">Cell membrane</location>
        <topology evidence="1">Single-pass membrane protein</topology>
    </subcellularLocation>
</comment>
<name>A0ABW9MDL2_9FIRM</name>
<evidence type="ECO:0000313" key="11">
    <source>
        <dbReference type="Proteomes" id="UP001637994"/>
    </source>
</evidence>
<dbReference type="PANTHER" id="PTHR33909">
    <property type="entry name" value="SEC TRANSLOCON ACCESSORY COMPLEX SUBUNIT YAJC"/>
    <property type="match status" value="1"/>
</dbReference>
<evidence type="ECO:0000256" key="7">
    <source>
        <dbReference type="ARBA" id="ARBA00022989"/>
    </source>
</evidence>
<evidence type="ECO:0000256" key="8">
    <source>
        <dbReference type="ARBA" id="ARBA00023010"/>
    </source>
</evidence>
<organism evidence="10 11">
    <name type="scientific">Anaerococcus kampingae</name>
    <dbReference type="NCBI Taxonomy" id="3115614"/>
    <lineage>
        <taxon>Bacteria</taxon>
        <taxon>Bacillati</taxon>
        <taxon>Bacillota</taxon>
        <taxon>Tissierellia</taxon>
        <taxon>Tissierellales</taxon>
        <taxon>Peptoniphilaceae</taxon>
        <taxon>Anaerococcus</taxon>
    </lineage>
</organism>
<keyword evidence="8" id="KW-0811">Translocation</keyword>
<dbReference type="InterPro" id="IPR003849">
    <property type="entry name" value="Preprotein_translocase_YajC"/>
</dbReference>
<keyword evidence="5" id="KW-0812">Transmembrane</keyword>
<evidence type="ECO:0000256" key="9">
    <source>
        <dbReference type="ARBA" id="ARBA00023136"/>
    </source>
</evidence>
<keyword evidence="6" id="KW-0653">Protein transport</keyword>
<comment type="similarity">
    <text evidence="2">Belongs to the YajC family.</text>
</comment>
<evidence type="ECO:0000256" key="4">
    <source>
        <dbReference type="ARBA" id="ARBA00022475"/>
    </source>
</evidence>
<evidence type="ECO:0000256" key="3">
    <source>
        <dbReference type="ARBA" id="ARBA00022448"/>
    </source>
</evidence>
<dbReference type="EMBL" id="JBGMEF010000018">
    <property type="protein sequence ID" value="MFO3667009.1"/>
    <property type="molecule type" value="Genomic_DNA"/>
</dbReference>
<dbReference type="SMART" id="SM01323">
    <property type="entry name" value="YajC"/>
    <property type="match status" value="1"/>
</dbReference>
<dbReference type="NCBIfam" id="TIGR00739">
    <property type="entry name" value="yajC"/>
    <property type="match status" value="1"/>
</dbReference>
<dbReference type="Proteomes" id="UP001637994">
    <property type="component" value="Unassembled WGS sequence"/>
</dbReference>
<evidence type="ECO:0000256" key="2">
    <source>
        <dbReference type="ARBA" id="ARBA00006742"/>
    </source>
</evidence>
<protein>
    <submittedName>
        <fullName evidence="10">Preprotein translocase subunit YajC</fullName>
    </submittedName>
</protein>
<evidence type="ECO:0000256" key="6">
    <source>
        <dbReference type="ARBA" id="ARBA00022927"/>
    </source>
</evidence>
<keyword evidence="7" id="KW-1133">Transmembrane helix</keyword>
<proteinExistence type="inferred from homology"/>
<keyword evidence="9" id="KW-0472">Membrane</keyword>
<reference evidence="10 11" key="1">
    <citation type="journal article" date="2025" name="Anaerobe">
        <title>Description of Anaerococcus kampingiae sp. nov., Anaerococcus groningensis sp. nov., Anaerococcus martiniensis sp. nov., and Anaerococcus cruorum sp. nov., isolated from human clinical specimens.</title>
        <authorList>
            <person name="Boiten K.E."/>
            <person name="Meijer J."/>
            <person name="van Wezel E.M."/>
            <person name="Veloo A.C.M."/>
        </authorList>
    </citation>
    <scope>NUCLEOTIDE SEQUENCE [LARGE SCALE GENOMIC DNA]</scope>
    <source>
        <strain evidence="10 11">ENR0874</strain>
    </source>
</reference>
<keyword evidence="11" id="KW-1185">Reference proteome</keyword>
<keyword evidence="4" id="KW-1003">Cell membrane</keyword>
<evidence type="ECO:0000256" key="1">
    <source>
        <dbReference type="ARBA" id="ARBA00004162"/>
    </source>
</evidence>
<dbReference type="PANTHER" id="PTHR33909:SF1">
    <property type="entry name" value="SEC TRANSLOCON ACCESSORY COMPLEX SUBUNIT YAJC"/>
    <property type="match status" value="1"/>
</dbReference>